<dbReference type="SUPFAM" id="SSF51197">
    <property type="entry name" value="Clavaminate synthase-like"/>
    <property type="match status" value="1"/>
</dbReference>
<reference key="2">
    <citation type="submission" date="2010-03" db="EMBL/GenBank/DDBJ databases">
        <authorList>
            <person name="Ma Z."/>
            <person name="Wang X."/>
            <person name="Liu H."/>
        </authorList>
    </citation>
    <scope>NUCLEOTIDE SEQUENCE</scope>
    <source>
        <strain>MP145</strain>
    </source>
</reference>
<reference evidence="2" key="1">
    <citation type="submission" date="2010-03" db="EMBL/GenBank/DDBJ databases">
        <title>The complete genome of Mycoplasma crocodyli MP145.</title>
        <authorList>
            <person name="Glass J.I."/>
            <person name="Durkin A.S."/>
            <person name="Hostetler J."/>
            <person name="Jackson J."/>
            <person name="Johnson J."/>
            <person name="May M.A."/>
            <person name="Paralanov V."/>
            <person name="Radune D."/>
            <person name="Szczypinski B."/>
            <person name="Brown D.R."/>
        </authorList>
    </citation>
    <scope>NUCLEOTIDE SEQUENCE [LARGE SCALE GENOMIC DNA]</scope>
    <source>
        <strain evidence="2">ATCC 51981 / MP145</strain>
    </source>
</reference>
<dbReference type="PANTHER" id="PTHR34986:SF1">
    <property type="entry name" value="PROTEIN YIAL"/>
    <property type="match status" value="1"/>
</dbReference>
<dbReference type="RefSeq" id="WP_013054746.1">
    <property type="nucleotide sequence ID" value="NC_014014.1"/>
</dbReference>
<dbReference type="HOGENOM" id="CLU_107139_2_2_14"/>
<dbReference type="Pfam" id="PF04074">
    <property type="entry name" value="DUF386"/>
    <property type="match status" value="1"/>
</dbReference>
<name>D5E5G7_MYCCM</name>
<proteinExistence type="predicted"/>
<accession>D5E5G7</accession>
<dbReference type="Gene3D" id="2.60.120.370">
    <property type="entry name" value="YhcH/YjgK/YiaL"/>
    <property type="match status" value="1"/>
</dbReference>
<dbReference type="KEGG" id="mcd:MCRO_0374"/>
<keyword evidence="2" id="KW-1185">Reference proteome</keyword>
<dbReference type="NCBIfam" id="TIGR00022">
    <property type="entry name" value="YhcH/YjgK/YiaL family protein"/>
    <property type="match status" value="1"/>
</dbReference>
<evidence type="ECO:0000313" key="2">
    <source>
        <dbReference type="Proteomes" id="UP000001845"/>
    </source>
</evidence>
<dbReference type="InterPro" id="IPR004375">
    <property type="entry name" value="NanQ/TabA/YiaL"/>
</dbReference>
<dbReference type="Proteomes" id="UP000001845">
    <property type="component" value="Chromosome"/>
</dbReference>
<dbReference type="PANTHER" id="PTHR34986">
    <property type="entry name" value="EVOLVED BETA-GALACTOSIDASE SUBUNIT BETA"/>
    <property type="match status" value="1"/>
</dbReference>
<protein>
    <recommendedName>
        <fullName evidence="3">YhcH/YjgK/YiaL family protein</fullName>
    </recommendedName>
</protein>
<evidence type="ECO:0000313" key="1">
    <source>
        <dbReference type="EMBL" id="ADE19970.1"/>
    </source>
</evidence>
<gene>
    <name evidence="1" type="ordered locus">MCRO_0374</name>
</gene>
<dbReference type="AlphaFoldDB" id="D5E5G7"/>
<reference evidence="1 2" key="3">
    <citation type="journal article" date="2011" name="J. Bacteriol.">
        <title>Genome sequences of Mycoplasma alligatoris A21JP2T and Mycoplasma crocodyli MP145T.</title>
        <authorList>
            <person name="Brown D.R."/>
            <person name="Farmerie W.G."/>
            <person name="May M."/>
            <person name="Benders G.A."/>
            <person name="Durkin A.S."/>
            <person name="Hlavinka K."/>
            <person name="Hostetler J."/>
            <person name="Jackson J."/>
            <person name="Johnson J."/>
            <person name="Miller R.H."/>
            <person name="Paralanov V."/>
            <person name="Radune D."/>
            <person name="Szczypinski B."/>
            <person name="Glass J.I."/>
        </authorList>
    </citation>
    <scope>NUCLEOTIDE SEQUENCE [LARGE SCALE GENOMIC DNA]</scope>
    <source>
        <strain evidence="2">ATCC 51981 / MP145</strain>
    </source>
</reference>
<sequence>MIYDKLSNIHKYYGINKNLDRAIDWLKNNNYLKVDLGITKIDDDIFFKRIKCETLNDDNLLSEFHYQYADIHLYAGFQDDISYVANPELKSSNIVQEYNKKDDIVFYKNPAKEGRAPIKENTFALFMPFEAHAPRRNKKENEIEKIIMKIRW</sequence>
<dbReference type="OrthoDB" id="9792756at2"/>
<dbReference type="InterPro" id="IPR037012">
    <property type="entry name" value="NanQ/TabA/YiaL_sf"/>
</dbReference>
<dbReference type="EMBL" id="CP001991">
    <property type="protein sequence ID" value="ADE19970.1"/>
    <property type="molecule type" value="Genomic_DNA"/>
</dbReference>
<dbReference type="eggNOG" id="COG2731">
    <property type="taxonomic scope" value="Bacteria"/>
</dbReference>
<organism evidence="1 2">
    <name type="scientific">Mycoplasma crocodyli (strain ATCC 51981 / MP145)</name>
    <dbReference type="NCBI Taxonomy" id="512564"/>
    <lineage>
        <taxon>Bacteria</taxon>
        <taxon>Bacillati</taxon>
        <taxon>Mycoplasmatota</taxon>
        <taxon>Mollicutes</taxon>
        <taxon>Mycoplasmataceae</taxon>
        <taxon>Mycoplasma</taxon>
    </lineage>
</organism>
<evidence type="ECO:0008006" key="3">
    <source>
        <dbReference type="Google" id="ProtNLM"/>
    </source>
</evidence>
<dbReference type="STRING" id="512564.MCRO_0374"/>
<dbReference type="GO" id="GO:0005829">
    <property type="term" value="C:cytosol"/>
    <property type="evidence" value="ECO:0007669"/>
    <property type="project" value="TreeGrafter"/>
</dbReference>